<dbReference type="EMBL" id="GGEC01083374">
    <property type="protein sequence ID" value="MBX63858.1"/>
    <property type="molecule type" value="Transcribed_RNA"/>
</dbReference>
<organism evidence="1">
    <name type="scientific">Rhizophora mucronata</name>
    <name type="common">Asiatic mangrove</name>
    <dbReference type="NCBI Taxonomy" id="61149"/>
    <lineage>
        <taxon>Eukaryota</taxon>
        <taxon>Viridiplantae</taxon>
        <taxon>Streptophyta</taxon>
        <taxon>Embryophyta</taxon>
        <taxon>Tracheophyta</taxon>
        <taxon>Spermatophyta</taxon>
        <taxon>Magnoliopsida</taxon>
        <taxon>eudicotyledons</taxon>
        <taxon>Gunneridae</taxon>
        <taxon>Pentapetalae</taxon>
        <taxon>rosids</taxon>
        <taxon>fabids</taxon>
        <taxon>Malpighiales</taxon>
        <taxon>Rhizophoraceae</taxon>
        <taxon>Rhizophora</taxon>
    </lineage>
</organism>
<accession>A0A2P2QA39</accession>
<reference evidence="1" key="1">
    <citation type="submission" date="2018-02" db="EMBL/GenBank/DDBJ databases">
        <title>Rhizophora mucronata_Transcriptome.</title>
        <authorList>
            <person name="Meera S.P."/>
            <person name="Sreeshan A."/>
            <person name="Augustine A."/>
        </authorList>
    </citation>
    <scope>NUCLEOTIDE SEQUENCE</scope>
    <source>
        <tissue evidence="1">Leaf</tissue>
    </source>
</reference>
<evidence type="ECO:0000313" key="1">
    <source>
        <dbReference type="EMBL" id="MBX63858.1"/>
    </source>
</evidence>
<dbReference type="AlphaFoldDB" id="A0A2P2QA39"/>
<proteinExistence type="predicted"/>
<protein>
    <submittedName>
        <fullName evidence="1">Uncharacterized protein</fullName>
    </submittedName>
</protein>
<sequence>MASSALCTSLFTEVRSVISIQLRSSPSKVPKSSTQSPMLASIASKQIGSTVPLHIWPLLLQLV</sequence>
<name>A0A2P2QA39_RHIMU</name>